<name>A0A378J1H8_9GAMM</name>
<gene>
    <name evidence="1" type="ORF">NCTC13292_01065</name>
</gene>
<sequence length="65" mass="7519">MAVFFLIIYRTRAARQQNSIKIRQFEIFFVVNDTIAHVRECLGSGLVNLRSKCERTANCGSLQQR</sequence>
<evidence type="ECO:0000313" key="1">
    <source>
        <dbReference type="EMBL" id="STX41602.1"/>
    </source>
</evidence>
<dbReference type="Proteomes" id="UP000254677">
    <property type="component" value="Unassembled WGS sequence"/>
</dbReference>
<proteinExistence type="predicted"/>
<dbReference type="EMBL" id="UGOA01000001">
    <property type="protein sequence ID" value="STX41602.1"/>
    <property type="molecule type" value="Genomic_DNA"/>
</dbReference>
<dbReference type="AlphaFoldDB" id="A0A378J1H8"/>
<evidence type="ECO:0000313" key="2">
    <source>
        <dbReference type="Proteomes" id="UP000254677"/>
    </source>
</evidence>
<keyword evidence="2" id="KW-1185">Reference proteome</keyword>
<protein>
    <submittedName>
        <fullName evidence="1">Uncharacterized protein</fullName>
    </submittedName>
</protein>
<reference evidence="1 2" key="1">
    <citation type="submission" date="2018-06" db="EMBL/GenBank/DDBJ databases">
        <authorList>
            <consortium name="Pathogen Informatics"/>
            <person name="Doyle S."/>
        </authorList>
    </citation>
    <scope>NUCLEOTIDE SEQUENCE [LARGE SCALE GENOMIC DNA]</scope>
    <source>
        <strain evidence="1 2">NCTC13292</strain>
    </source>
</reference>
<organism evidence="1 2">
    <name type="scientific">Legionella donaldsonii</name>
    <dbReference type="NCBI Taxonomy" id="45060"/>
    <lineage>
        <taxon>Bacteria</taxon>
        <taxon>Pseudomonadati</taxon>
        <taxon>Pseudomonadota</taxon>
        <taxon>Gammaproteobacteria</taxon>
        <taxon>Legionellales</taxon>
        <taxon>Legionellaceae</taxon>
        <taxon>Legionella</taxon>
    </lineage>
</organism>
<accession>A0A378J1H8</accession>